<sequence>MGYTRYDLKKKNKSNFIFVFLICGILVLAFISGSIISKLFIKDINKVDSNTTKVPQQIVQPILSKNFIAIQCGVFSSKDNAEKVKANLYSMGSPFIASEDGKNKVILGIYTESEVEKIIKKLKDNGIEFSKVSFKYDLNSPCDLQIVEIIDAQLQITGKLSDSKVKSVQTKQLKEWSVSLNAIDKNEKNYNILKELKEYIKNLPDEVSKDKLEEYNIHLYKKLKELKI</sequence>
<feature type="domain" description="SPOR" evidence="2">
    <location>
        <begin position="67"/>
        <end position="127"/>
    </location>
</feature>
<accession>A0A6I6EVF0</accession>
<dbReference type="GO" id="GO:0042834">
    <property type="term" value="F:peptidoglycan binding"/>
    <property type="evidence" value="ECO:0007669"/>
    <property type="project" value="InterPro"/>
</dbReference>
<gene>
    <name evidence="3" type="ORF">GOM49_07150</name>
</gene>
<evidence type="ECO:0000313" key="4">
    <source>
        <dbReference type="Proteomes" id="UP000422764"/>
    </source>
</evidence>
<feature type="transmembrane region" description="Helical" evidence="1">
    <location>
        <begin position="16"/>
        <end position="36"/>
    </location>
</feature>
<dbReference type="Gene3D" id="3.30.70.1070">
    <property type="entry name" value="Sporulation related repeat"/>
    <property type="match status" value="1"/>
</dbReference>
<reference evidence="3 4" key="1">
    <citation type="submission" date="2019-12" db="EMBL/GenBank/DDBJ databases">
        <title>Genome sequenceing of Clostridium bovifaecis.</title>
        <authorList>
            <person name="Yao Y."/>
        </authorList>
    </citation>
    <scope>NUCLEOTIDE SEQUENCE [LARGE SCALE GENOMIC DNA]</scope>
    <source>
        <strain evidence="3 4">BXX</strain>
    </source>
</reference>
<evidence type="ECO:0000256" key="1">
    <source>
        <dbReference type="SAM" id="Phobius"/>
    </source>
</evidence>
<dbReference type="SUPFAM" id="SSF110997">
    <property type="entry name" value="Sporulation related repeat"/>
    <property type="match status" value="1"/>
</dbReference>
<dbReference type="InterPro" id="IPR036680">
    <property type="entry name" value="SPOR-like_sf"/>
</dbReference>
<dbReference type="Proteomes" id="UP000422764">
    <property type="component" value="Chromosome"/>
</dbReference>
<name>A0A6I6EVF0_9CLOT</name>
<keyword evidence="4" id="KW-1185">Reference proteome</keyword>
<proteinExistence type="predicted"/>
<dbReference type="EMBL" id="CP046522">
    <property type="protein sequence ID" value="QGU94906.1"/>
    <property type="molecule type" value="Genomic_DNA"/>
</dbReference>
<dbReference type="Pfam" id="PF05036">
    <property type="entry name" value="SPOR"/>
    <property type="match status" value="1"/>
</dbReference>
<keyword evidence="1" id="KW-1133">Transmembrane helix</keyword>
<keyword evidence="1" id="KW-0472">Membrane</keyword>
<evidence type="ECO:0000313" key="3">
    <source>
        <dbReference type="EMBL" id="QGU94906.1"/>
    </source>
</evidence>
<protein>
    <submittedName>
        <fullName evidence="3">SPOR domain-containing protein</fullName>
    </submittedName>
</protein>
<evidence type="ECO:0000259" key="2">
    <source>
        <dbReference type="Pfam" id="PF05036"/>
    </source>
</evidence>
<organism evidence="3 4">
    <name type="scientific">Clostridium bovifaecis</name>
    <dbReference type="NCBI Taxonomy" id="2184719"/>
    <lineage>
        <taxon>Bacteria</taxon>
        <taxon>Bacillati</taxon>
        <taxon>Bacillota</taxon>
        <taxon>Clostridia</taxon>
        <taxon>Eubacteriales</taxon>
        <taxon>Clostridiaceae</taxon>
        <taxon>Clostridium</taxon>
    </lineage>
</organism>
<keyword evidence="1" id="KW-0812">Transmembrane</keyword>
<dbReference type="AlphaFoldDB" id="A0A6I6EVF0"/>
<dbReference type="InterPro" id="IPR007730">
    <property type="entry name" value="SPOR-like_dom"/>
</dbReference>